<dbReference type="EMBL" id="AP024329">
    <property type="protein sequence ID" value="BCQ35931.1"/>
    <property type="molecule type" value="Genomic_DNA"/>
</dbReference>
<organism evidence="5 6">
    <name type="scientific">Erwinia rhapontici</name>
    <name type="common">Pectobacterium rhapontici</name>
    <dbReference type="NCBI Taxonomy" id="55212"/>
    <lineage>
        <taxon>Bacteria</taxon>
        <taxon>Pseudomonadati</taxon>
        <taxon>Pseudomonadota</taxon>
        <taxon>Gammaproteobacteria</taxon>
        <taxon>Enterobacterales</taxon>
        <taxon>Erwiniaceae</taxon>
        <taxon>Erwinia</taxon>
    </lineage>
</organism>
<dbReference type="Pfam" id="PF12833">
    <property type="entry name" value="HTH_18"/>
    <property type="match status" value="1"/>
</dbReference>
<dbReference type="Proteomes" id="UP000677515">
    <property type="component" value="Chromosome"/>
</dbReference>
<protein>
    <submittedName>
        <fullName evidence="5">AraC family transcriptional regulator</fullName>
    </submittedName>
</protein>
<evidence type="ECO:0000256" key="1">
    <source>
        <dbReference type="ARBA" id="ARBA00023015"/>
    </source>
</evidence>
<keyword evidence="3" id="KW-0804">Transcription</keyword>
<dbReference type="PANTHER" id="PTHR43280">
    <property type="entry name" value="ARAC-FAMILY TRANSCRIPTIONAL REGULATOR"/>
    <property type="match status" value="1"/>
</dbReference>
<feature type="domain" description="HTH araC/xylS-type" evidence="4">
    <location>
        <begin position="171"/>
        <end position="269"/>
    </location>
</feature>
<dbReference type="Gene3D" id="1.10.10.60">
    <property type="entry name" value="Homeodomain-like"/>
    <property type="match status" value="2"/>
</dbReference>
<evidence type="ECO:0000259" key="4">
    <source>
        <dbReference type="PROSITE" id="PS01124"/>
    </source>
</evidence>
<keyword evidence="1" id="KW-0805">Transcription regulation</keyword>
<dbReference type="PRINTS" id="PR00032">
    <property type="entry name" value="HTHARAC"/>
</dbReference>
<dbReference type="SMART" id="SM00342">
    <property type="entry name" value="HTH_ARAC"/>
    <property type="match status" value="1"/>
</dbReference>
<reference evidence="5 6" key="1">
    <citation type="submission" date="2021-01" db="EMBL/GenBank/DDBJ databases">
        <title>Complete genome sequence of Erwinia rhapontici MAFF 311153.</title>
        <authorList>
            <person name="Morohoshi T."/>
            <person name="Someya N."/>
        </authorList>
    </citation>
    <scope>NUCLEOTIDE SEQUENCE [LARGE SCALE GENOMIC DNA]</scope>
    <source>
        <strain evidence="5 6">MAFF 311153</strain>
    </source>
</reference>
<dbReference type="InterPro" id="IPR020449">
    <property type="entry name" value="Tscrpt_reg_AraC-type_HTH"/>
</dbReference>
<dbReference type="PROSITE" id="PS01124">
    <property type="entry name" value="HTH_ARAC_FAMILY_2"/>
    <property type="match status" value="1"/>
</dbReference>
<dbReference type="InterPro" id="IPR009057">
    <property type="entry name" value="Homeodomain-like_sf"/>
</dbReference>
<gene>
    <name evidence="5" type="ORF">ERHA53_32740</name>
</gene>
<evidence type="ECO:0000313" key="5">
    <source>
        <dbReference type="EMBL" id="BCQ35931.1"/>
    </source>
</evidence>
<evidence type="ECO:0000256" key="2">
    <source>
        <dbReference type="ARBA" id="ARBA00023125"/>
    </source>
</evidence>
<dbReference type="InterPro" id="IPR018060">
    <property type="entry name" value="HTH_AraC"/>
</dbReference>
<name>A0ABM7N352_ERWRD</name>
<keyword evidence="6" id="KW-1185">Reference proteome</keyword>
<accession>A0ABM7N352</accession>
<dbReference type="SUPFAM" id="SSF51215">
    <property type="entry name" value="Regulatory protein AraC"/>
    <property type="match status" value="1"/>
</dbReference>
<dbReference type="PANTHER" id="PTHR43280:SF2">
    <property type="entry name" value="HTH-TYPE TRANSCRIPTIONAL REGULATOR EXSA"/>
    <property type="match status" value="1"/>
</dbReference>
<evidence type="ECO:0000256" key="3">
    <source>
        <dbReference type="ARBA" id="ARBA00023163"/>
    </source>
</evidence>
<dbReference type="SUPFAM" id="SSF46689">
    <property type="entry name" value="Homeodomain-like"/>
    <property type="match status" value="2"/>
</dbReference>
<keyword evidence="2" id="KW-0238">DNA-binding</keyword>
<sequence length="280" mass="31357">MTKVVKKMSEITLTVPVMEGYFGLSRYGAGDVYGPRIQRGIQFIALLSGSVTIETAQRSLLLLPGTLALLLPGERELFQFDSLLPSEHIWCQLDFAALPANFNLELAHLPATIAFDHQVEQLMELGISLTSQPEGAPRALISLAETLLYYYASRAIQPSGEERQTMPKGVREACRFIAMRYQHPLALEDIAARAHCSVNHLIALFRRHLRQTPARYLRDVRLRHAERLLMRSHLPVALIAEQCGFVSPFHFSRIFKEHYGLAPLAFRQQAQALSAGAAGR</sequence>
<evidence type="ECO:0000313" key="6">
    <source>
        <dbReference type="Proteomes" id="UP000677515"/>
    </source>
</evidence>
<proteinExistence type="predicted"/>
<dbReference type="InterPro" id="IPR037923">
    <property type="entry name" value="HTH-like"/>
</dbReference>